<accession>A0A1L9SQ89</accession>
<feature type="compositionally biased region" description="Acidic residues" evidence="6">
    <location>
        <begin position="177"/>
        <end position="187"/>
    </location>
</feature>
<dbReference type="STRING" id="1073090.A0A1L9SQ89"/>
<dbReference type="Pfam" id="PF00170">
    <property type="entry name" value="bZIP_1"/>
    <property type="match status" value="1"/>
</dbReference>
<dbReference type="InterPro" id="IPR051027">
    <property type="entry name" value="bZIP_transcription_factors"/>
</dbReference>
<dbReference type="PROSITE" id="PS50217">
    <property type="entry name" value="BZIP"/>
    <property type="match status" value="1"/>
</dbReference>
<feature type="coiled-coil region" evidence="5">
    <location>
        <begin position="204"/>
        <end position="238"/>
    </location>
</feature>
<evidence type="ECO:0000256" key="5">
    <source>
        <dbReference type="SAM" id="Coils"/>
    </source>
</evidence>
<dbReference type="SMART" id="SM00338">
    <property type="entry name" value="BRLZ"/>
    <property type="match status" value="1"/>
</dbReference>
<dbReference type="InterPro" id="IPR046347">
    <property type="entry name" value="bZIP_sf"/>
</dbReference>
<feature type="compositionally biased region" description="Low complexity" evidence="6">
    <location>
        <begin position="126"/>
        <end position="145"/>
    </location>
</feature>
<dbReference type="CDD" id="cd14687">
    <property type="entry name" value="bZIP_ATF2"/>
    <property type="match status" value="1"/>
</dbReference>
<comment type="subcellular location">
    <subcellularLocation>
        <location evidence="1">Nucleus</location>
    </subcellularLocation>
</comment>
<reference evidence="9" key="1">
    <citation type="journal article" date="2017" name="Genome Biol.">
        <title>Comparative genomics reveals high biological diversity and specific adaptations in the industrially and medically important fungal genus Aspergillus.</title>
        <authorList>
            <person name="de Vries R.P."/>
            <person name="Riley R."/>
            <person name="Wiebenga A."/>
            <person name="Aguilar-Osorio G."/>
            <person name="Amillis S."/>
            <person name="Uchima C.A."/>
            <person name="Anderluh G."/>
            <person name="Asadollahi M."/>
            <person name="Askin M."/>
            <person name="Barry K."/>
            <person name="Battaglia E."/>
            <person name="Bayram O."/>
            <person name="Benocci T."/>
            <person name="Braus-Stromeyer S.A."/>
            <person name="Caldana C."/>
            <person name="Canovas D."/>
            <person name="Cerqueira G.C."/>
            <person name="Chen F."/>
            <person name="Chen W."/>
            <person name="Choi C."/>
            <person name="Clum A."/>
            <person name="Dos Santos R.A."/>
            <person name="Damasio A.R."/>
            <person name="Diallinas G."/>
            <person name="Emri T."/>
            <person name="Fekete E."/>
            <person name="Flipphi M."/>
            <person name="Freyberg S."/>
            <person name="Gallo A."/>
            <person name="Gournas C."/>
            <person name="Habgood R."/>
            <person name="Hainaut M."/>
            <person name="Harispe M.L."/>
            <person name="Henrissat B."/>
            <person name="Hilden K.S."/>
            <person name="Hope R."/>
            <person name="Hossain A."/>
            <person name="Karabika E."/>
            <person name="Karaffa L."/>
            <person name="Karanyi Z."/>
            <person name="Krasevec N."/>
            <person name="Kuo A."/>
            <person name="Kusch H."/>
            <person name="LaButti K."/>
            <person name="Lagendijk E.L."/>
            <person name="Lapidus A."/>
            <person name="Levasseur A."/>
            <person name="Lindquist E."/>
            <person name="Lipzen A."/>
            <person name="Logrieco A.F."/>
            <person name="MacCabe A."/>
            <person name="Maekelae M.R."/>
            <person name="Malavazi I."/>
            <person name="Melin P."/>
            <person name="Meyer V."/>
            <person name="Mielnichuk N."/>
            <person name="Miskei M."/>
            <person name="Molnar A.P."/>
            <person name="Mule G."/>
            <person name="Ngan C.Y."/>
            <person name="Orejas M."/>
            <person name="Orosz E."/>
            <person name="Ouedraogo J.P."/>
            <person name="Overkamp K.M."/>
            <person name="Park H.-S."/>
            <person name="Perrone G."/>
            <person name="Piumi F."/>
            <person name="Punt P.J."/>
            <person name="Ram A.F."/>
            <person name="Ramon A."/>
            <person name="Rauscher S."/>
            <person name="Record E."/>
            <person name="Riano-Pachon D.M."/>
            <person name="Robert V."/>
            <person name="Roehrig J."/>
            <person name="Ruller R."/>
            <person name="Salamov A."/>
            <person name="Salih N.S."/>
            <person name="Samson R.A."/>
            <person name="Sandor E."/>
            <person name="Sanguinetti M."/>
            <person name="Schuetze T."/>
            <person name="Sepcic K."/>
            <person name="Shelest E."/>
            <person name="Sherlock G."/>
            <person name="Sophianopoulou V."/>
            <person name="Squina F.M."/>
            <person name="Sun H."/>
            <person name="Susca A."/>
            <person name="Todd R.B."/>
            <person name="Tsang A."/>
            <person name="Unkles S.E."/>
            <person name="van de Wiele N."/>
            <person name="van Rossen-Uffink D."/>
            <person name="Oliveira J.V."/>
            <person name="Vesth T.C."/>
            <person name="Visser J."/>
            <person name="Yu J.-H."/>
            <person name="Zhou M."/>
            <person name="Andersen M.R."/>
            <person name="Archer D.B."/>
            <person name="Baker S.E."/>
            <person name="Benoit I."/>
            <person name="Brakhage A.A."/>
            <person name="Braus G.H."/>
            <person name="Fischer R."/>
            <person name="Frisvad J.C."/>
            <person name="Goldman G.H."/>
            <person name="Houbraken J."/>
            <person name="Oakley B."/>
            <person name="Pocsi I."/>
            <person name="Scazzocchio C."/>
            <person name="Seiboth B."/>
            <person name="vanKuyk P.A."/>
            <person name="Wortman J."/>
            <person name="Dyer P.S."/>
            <person name="Grigoriev I.V."/>
        </authorList>
    </citation>
    <scope>NUCLEOTIDE SEQUENCE [LARGE SCALE GENOMIC DNA]</scope>
    <source>
        <strain evidence="9">CBS 506.65</strain>
    </source>
</reference>
<dbReference type="InterPro" id="IPR004827">
    <property type="entry name" value="bZIP"/>
</dbReference>
<protein>
    <recommendedName>
        <fullName evidence="7">BZIP domain-containing protein</fullName>
    </recommendedName>
</protein>
<evidence type="ECO:0000256" key="3">
    <source>
        <dbReference type="ARBA" id="ARBA00023163"/>
    </source>
</evidence>
<keyword evidence="9" id="KW-1185">Reference proteome</keyword>
<dbReference type="RefSeq" id="XP_022583771.1">
    <property type="nucleotide sequence ID" value="XM_022724634.1"/>
</dbReference>
<keyword evidence="5" id="KW-0175">Coiled coil</keyword>
<dbReference type="EMBL" id="KV878338">
    <property type="protein sequence ID" value="OJJ49261.1"/>
    <property type="molecule type" value="Genomic_DNA"/>
</dbReference>
<feature type="region of interest" description="Disordered" evidence="6">
    <location>
        <begin position="126"/>
        <end position="197"/>
    </location>
</feature>
<feature type="domain" description="BZIP" evidence="7">
    <location>
        <begin position="193"/>
        <end position="256"/>
    </location>
</feature>
<keyword evidence="2" id="KW-0805">Transcription regulation</keyword>
<dbReference type="OrthoDB" id="295274at2759"/>
<dbReference type="PANTHER" id="PTHR19304">
    <property type="entry name" value="CYCLIC-AMP RESPONSE ELEMENT BINDING PROTEIN"/>
    <property type="match status" value="1"/>
</dbReference>
<dbReference type="GO" id="GO:0005634">
    <property type="term" value="C:nucleus"/>
    <property type="evidence" value="ECO:0007669"/>
    <property type="project" value="UniProtKB-SubCell"/>
</dbReference>
<dbReference type="PROSITE" id="PS00036">
    <property type="entry name" value="BZIP_BASIC"/>
    <property type="match status" value="1"/>
</dbReference>
<dbReference type="Gene3D" id="1.20.5.170">
    <property type="match status" value="1"/>
</dbReference>
<keyword evidence="4" id="KW-0539">Nucleus</keyword>
<organism evidence="8 9">
    <name type="scientific">Penicilliopsis zonata CBS 506.65</name>
    <dbReference type="NCBI Taxonomy" id="1073090"/>
    <lineage>
        <taxon>Eukaryota</taxon>
        <taxon>Fungi</taxon>
        <taxon>Dikarya</taxon>
        <taxon>Ascomycota</taxon>
        <taxon>Pezizomycotina</taxon>
        <taxon>Eurotiomycetes</taxon>
        <taxon>Eurotiomycetidae</taxon>
        <taxon>Eurotiales</taxon>
        <taxon>Aspergillaceae</taxon>
        <taxon>Penicilliopsis</taxon>
    </lineage>
</organism>
<proteinExistence type="predicted"/>
<feature type="region of interest" description="Disordered" evidence="6">
    <location>
        <begin position="83"/>
        <end position="108"/>
    </location>
</feature>
<evidence type="ECO:0000256" key="6">
    <source>
        <dbReference type="SAM" id="MobiDB-lite"/>
    </source>
</evidence>
<name>A0A1L9SQ89_9EURO</name>
<sequence length="291" mass="32676">MNSFALSLDSPISCNAYNGIHNPYHPYVDRTSVWSRQDLDVRSCMTAPHPWGAWPAFDTSQSFTVDPRSRELATTPLIWARPSFDGPPYSSPSSASSKQDSHHGYYSPGVDSSVYIQAPSNTACCSNSNTNNSNNANSNNNSSNNSHHRRPYQRKILPYTQKTPGQRLQRRSIGSEDYVEDEGDGDDSGLPTKVKRQKCRAANRSAARKCRQKKKEQAQELETEFVRQQARNQELLLNVDFLRKETFSLQNALFCHTQCRDEAINSYLAAMVDKVRRKSTATCSSLASPVE</sequence>
<dbReference type="GeneID" id="34611099"/>
<evidence type="ECO:0000256" key="2">
    <source>
        <dbReference type="ARBA" id="ARBA00023015"/>
    </source>
</evidence>
<feature type="compositionally biased region" description="Low complexity" evidence="6">
    <location>
        <begin position="87"/>
        <end position="97"/>
    </location>
</feature>
<dbReference type="VEuPathDB" id="FungiDB:ASPZODRAFT_140178"/>
<evidence type="ECO:0000256" key="4">
    <source>
        <dbReference type="ARBA" id="ARBA00023242"/>
    </source>
</evidence>
<keyword evidence="3" id="KW-0804">Transcription</keyword>
<evidence type="ECO:0000256" key="1">
    <source>
        <dbReference type="ARBA" id="ARBA00004123"/>
    </source>
</evidence>
<gene>
    <name evidence="8" type="ORF">ASPZODRAFT_140178</name>
</gene>
<evidence type="ECO:0000259" key="7">
    <source>
        <dbReference type="PROSITE" id="PS50217"/>
    </source>
</evidence>
<evidence type="ECO:0000313" key="9">
    <source>
        <dbReference type="Proteomes" id="UP000184188"/>
    </source>
</evidence>
<dbReference type="GO" id="GO:0003700">
    <property type="term" value="F:DNA-binding transcription factor activity"/>
    <property type="evidence" value="ECO:0007669"/>
    <property type="project" value="InterPro"/>
</dbReference>
<dbReference type="SUPFAM" id="SSF57959">
    <property type="entry name" value="Leucine zipper domain"/>
    <property type="match status" value="1"/>
</dbReference>
<dbReference type="AlphaFoldDB" id="A0A1L9SQ89"/>
<evidence type="ECO:0000313" key="8">
    <source>
        <dbReference type="EMBL" id="OJJ49261.1"/>
    </source>
</evidence>
<dbReference type="Proteomes" id="UP000184188">
    <property type="component" value="Unassembled WGS sequence"/>
</dbReference>